<sequence length="210" mass="23803">MLKLIKPANYLLGNSLKLNTLVQARYFSFSINQIQFDKVKKDSEYPNLYYYPTKTDNKTILSLLNPNQIQSKSKALSTVGAIGTTTQDLKGLKAATLDPKLFEENADFIEFMHECLSKSSVDKDQHLIALAQYQKEGWLHVPDQRNPAPWGRIPLPEDILGSLLIQDSKIVPTSYQKMPSHRVVSSSGLFWLSEALHQDLIEKLKVKLSQ</sequence>
<dbReference type="OMA" id="MHECLSK"/>
<protein>
    <submittedName>
        <fullName evidence="1">Uncharacterized protein</fullName>
    </submittedName>
</protein>
<dbReference type="EMBL" id="KQ964429">
    <property type="protein sequence ID" value="KXN73970.1"/>
    <property type="molecule type" value="Genomic_DNA"/>
</dbReference>
<dbReference type="STRING" id="796925.A0A137PG71"/>
<dbReference type="OrthoDB" id="5397701at2759"/>
<dbReference type="PANTHER" id="PTHR37331:SF1">
    <property type="entry name" value="YALI0F11671P"/>
    <property type="match status" value="1"/>
</dbReference>
<proteinExistence type="predicted"/>
<evidence type="ECO:0000313" key="1">
    <source>
        <dbReference type="EMBL" id="KXN73970.1"/>
    </source>
</evidence>
<evidence type="ECO:0000313" key="2">
    <source>
        <dbReference type="Proteomes" id="UP000070444"/>
    </source>
</evidence>
<dbReference type="PANTHER" id="PTHR37331">
    <property type="entry name" value="YALI0F11671P"/>
    <property type="match status" value="1"/>
</dbReference>
<gene>
    <name evidence="1" type="ORF">CONCODRAFT_15161</name>
</gene>
<keyword evidence="2" id="KW-1185">Reference proteome</keyword>
<organism evidence="1 2">
    <name type="scientific">Conidiobolus coronatus (strain ATCC 28846 / CBS 209.66 / NRRL 28638)</name>
    <name type="common">Delacroixia coronata</name>
    <dbReference type="NCBI Taxonomy" id="796925"/>
    <lineage>
        <taxon>Eukaryota</taxon>
        <taxon>Fungi</taxon>
        <taxon>Fungi incertae sedis</taxon>
        <taxon>Zoopagomycota</taxon>
        <taxon>Entomophthoromycotina</taxon>
        <taxon>Entomophthoromycetes</taxon>
        <taxon>Entomophthorales</taxon>
        <taxon>Ancylistaceae</taxon>
        <taxon>Conidiobolus</taxon>
    </lineage>
</organism>
<name>A0A137PG71_CONC2</name>
<dbReference type="AlphaFoldDB" id="A0A137PG71"/>
<reference evidence="1 2" key="1">
    <citation type="journal article" date="2015" name="Genome Biol. Evol.">
        <title>Phylogenomic analyses indicate that early fungi evolved digesting cell walls of algal ancestors of land plants.</title>
        <authorList>
            <person name="Chang Y."/>
            <person name="Wang S."/>
            <person name="Sekimoto S."/>
            <person name="Aerts A.L."/>
            <person name="Choi C."/>
            <person name="Clum A."/>
            <person name="LaButti K.M."/>
            <person name="Lindquist E.A."/>
            <person name="Yee Ngan C."/>
            <person name="Ohm R.A."/>
            <person name="Salamov A.A."/>
            <person name="Grigoriev I.V."/>
            <person name="Spatafora J.W."/>
            <person name="Berbee M.L."/>
        </authorList>
    </citation>
    <scope>NUCLEOTIDE SEQUENCE [LARGE SCALE GENOMIC DNA]</scope>
    <source>
        <strain evidence="1 2">NRRL 28638</strain>
    </source>
</reference>
<dbReference type="Proteomes" id="UP000070444">
    <property type="component" value="Unassembled WGS sequence"/>
</dbReference>
<accession>A0A137PG71</accession>